<evidence type="ECO:0000313" key="4">
    <source>
        <dbReference type="EMBL" id="QXT40078.1"/>
    </source>
</evidence>
<dbReference type="KEGG" id="gce:KYE46_02115"/>
<evidence type="ECO:0000313" key="5">
    <source>
        <dbReference type="Proteomes" id="UP000825009"/>
    </source>
</evidence>
<evidence type="ECO:0000259" key="3">
    <source>
        <dbReference type="Pfam" id="PF17746"/>
    </source>
</evidence>
<dbReference type="InterPro" id="IPR041465">
    <property type="entry name" value="SfsA_N"/>
</dbReference>
<dbReference type="PANTHER" id="PTHR30545">
    <property type="entry name" value="SUGAR FERMENTATION STIMULATION PROTEIN A"/>
    <property type="match status" value="1"/>
</dbReference>
<accession>A0A8F6TX61</accession>
<feature type="domain" description="Sugar fermentation stimulation protein C-terminal" evidence="2">
    <location>
        <begin position="84"/>
        <end position="223"/>
    </location>
</feature>
<evidence type="ECO:0000256" key="1">
    <source>
        <dbReference type="HAMAP-Rule" id="MF_00095"/>
    </source>
</evidence>
<dbReference type="GO" id="GO:0003677">
    <property type="term" value="F:DNA binding"/>
    <property type="evidence" value="ECO:0007669"/>
    <property type="project" value="InterPro"/>
</dbReference>
<organism evidence="4 5">
    <name type="scientific">Gymnodinialimonas ceratoperidinii</name>
    <dbReference type="NCBI Taxonomy" id="2856823"/>
    <lineage>
        <taxon>Bacteria</taxon>
        <taxon>Pseudomonadati</taxon>
        <taxon>Pseudomonadota</taxon>
        <taxon>Alphaproteobacteria</taxon>
        <taxon>Rhodobacterales</taxon>
        <taxon>Paracoccaceae</taxon>
        <taxon>Gymnodinialimonas</taxon>
    </lineage>
</organism>
<dbReference type="AlphaFoldDB" id="A0A8F6TX61"/>
<feature type="domain" description="SfsA N-terminal OB" evidence="3">
    <location>
        <begin position="13"/>
        <end position="78"/>
    </location>
</feature>
<dbReference type="EMBL" id="CP079194">
    <property type="protein sequence ID" value="QXT40078.1"/>
    <property type="molecule type" value="Genomic_DNA"/>
</dbReference>
<proteinExistence type="inferred from homology"/>
<dbReference type="PANTHER" id="PTHR30545:SF2">
    <property type="entry name" value="SUGAR FERMENTATION STIMULATION PROTEIN A"/>
    <property type="match status" value="1"/>
</dbReference>
<keyword evidence="5" id="KW-1185">Reference proteome</keyword>
<protein>
    <recommendedName>
        <fullName evidence="1">Sugar fermentation stimulation protein homolog</fullName>
    </recommendedName>
</protein>
<sequence length="241" mass="26581">MRFPSPLVPARLLRRYKRFLSDAVLEDGTEVTAHCPNPGAMLGLRDDGARIWLLPNDDPKKKLKYGWRLVELPDGHFAGIDAGLPNALVKEALAEGRIEALQGYSLVRPEQKYGDENSRIDFLLSEPGRPDAFVEVKNCHLRREGDWAEFPDCVTARGAKHLRELTKIAQSGGRAVMLYVVQRTDCTGFRLAADLDPAYARAFDAARKAGVEVLCHETEITPDGITLTGPLPVDPAPQARG</sequence>
<dbReference type="Pfam" id="PF17746">
    <property type="entry name" value="SfsA_N"/>
    <property type="match status" value="1"/>
</dbReference>
<dbReference type="RefSeq" id="WP_219003142.1">
    <property type="nucleotide sequence ID" value="NZ_CP079194.1"/>
</dbReference>
<gene>
    <name evidence="1 4" type="primary">sfsA</name>
    <name evidence="4" type="ORF">KYE46_02115</name>
</gene>
<dbReference type="InterPro" id="IPR005224">
    <property type="entry name" value="SfsA"/>
</dbReference>
<dbReference type="Proteomes" id="UP000825009">
    <property type="component" value="Chromosome"/>
</dbReference>
<dbReference type="HAMAP" id="MF_00095">
    <property type="entry name" value="SfsA"/>
    <property type="match status" value="1"/>
</dbReference>
<dbReference type="NCBIfam" id="TIGR00230">
    <property type="entry name" value="sfsA"/>
    <property type="match status" value="1"/>
</dbReference>
<dbReference type="Pfam" id="PF03749">
    <property type="entry name" value="SfsA"/>
    <property type="match status" value="1"/>
</dbReference>
<reference evidence="4 5" key="1">
    <citation type="submission" date="2021-07" db="EMBL/GenBank/DDBJ databases">
        <title>A novel Jannaschia species isolated from marine dinoflagellate Ceratoperidinium margalefii.</title>
        <authorList>
            <person name="Jiang Y."/>
            <person name="Li Z."/>
        </authorList>
    </citation>
    <scope>NUCLEOTIDE SEQUENCE [LARGE SCALE GENOMIC DNA]</scope>
    <source>
        <strain evidence="4 5">J12C1-MA-4</strain>
    </source>
</reference>
<evidence type="ECO:0000259" key="2">
    <source>
        <dbReference type="Pfam" id="PF03749"/>
    </source>
</evidence>
<dbReference type="InterPro" id="IPR040452">
    <property type="entry name" value="SfsA_C"/>
</dbReference>
<comment type="similarity">
    <text evidence="1">Belongs to the SfsA family.</text>
</comment>
<name>A0A8F6TX61_9RHOB</name>
<dbReference type="CDD" id="cd22359">
    <property type="entry name" value="SfsA-like_bacterial"/>
    <property type="match status" value="1"/>
</dbReference>